<feature type="domain" description="Peptidase A2" evidence="2">
    <location>
        <begin position="12"/>
        <end position="49"/>
    </location>
</feature>
<keyword evidence="4" id="KW-1185">Reference proteome</keyword>
<dbReference type="Proteomes" id="UP000765509">
    <property type="component" value="Unassembled WGS sequence"/>
</dbReference>
<dbReference type="OrthoDB" id="5535068at2759"/>
<name>A0A9Q3PP27_9BASI</name>
<dbReference type="InterPro" id="IPR021109">
    <property type="entry name" value="Peptidase_aspartic_dom_sf"/>
</dbReference>
<dbReference type="GO" id="GO:0006508">
    <property type="term" value="P:proteolysis"/>
    <property type="evidence" value="ECO:0007669"/>
    <property type="project" value="InterPro"/>
</dbReference>
<gene>
    <name evidence="3" type="ORF">O181_108564</name>
</gene>
<reference evidence="3" key="1">
    <citation type="submission" date="2021-03" db="EMBL/GenBank/DDBJ databases">
        <title>Draft genome sequence of rust myrtle Austropuccinia psidii MF-1, a brazilian biotype.</title>
        <authorList>
            <person name="Quecine M.C."/>
            <person name="Pachon D.M.R."/>
            <person name="Bonatelli M.L."/>
            <person name="Correr F.H."/>
            <person name="Franceschini L.M."/>
            <person name="Leite T.F."/>
            <person name="Margarido G.R.A."/>
            <person name="Almeida C.A."/>
            <person name="Ferrarezi J.A."/>
            <person name="Labate C.A."/>
        </authorList>
    </citation>
    <scope>NUCLEOTIDE SEQUENCE</scope>
    <source>
        <strain evidence="3">MF-1</strain>
    </source>
</reference>
<evidence type="ECO:0000256" key="1">
    <source>
        <dbReference type="ARBA" id="ARBA00022801"/>
    </source>
</evidence>
<evidence type="ECO:0000313" key="3">
    <source>
        <dbReference type="EMBL" id="MBW0568849.1"/>
    </source>
</evidence>
<proteinExistence type="predicted"/>
<keyword evidence="1" id="KW-0378">Hydrolase</keyword>
<dbReference type="PROSITE" id="PS50175">
    <property type="entry name" value="ASP_PROT_RETROV"/>
    <property type="match status" value="1"/>
</dbReference>
<comment type="caution">
    <text evidence="3">The sequence shown here is derived from an EMBL/GenBank/DDBJ whole genome shotgun (WGS) entry which is preliminary data.</text>
</comment>
<dbReference type="AlphaFoldDB" id="A0A9Q3PP27"/>
<dbReference type="SUPFAM" id="SSF50630">
    <property type="entry name" value="Acid proteases"/>
    <property type="match status" value="1"/>
</dbReference>
<dbReference type="GO" id="GO:0004190">
    <property type="term" value="F:aspartic-type endopeptidase activity"/>
    <property type="evidence" value="ECO:0007669"/>
    <property type="project" value="InterPro"/>
</dbReference>
<sequence>MEIFIGKEKYPIKALLYTGAELNLIIEENAIKDSLTTRNLNINLRGIGGHTTSFVSLSEFTPIILPSGEDTLIQFSIAKGTVHGVPGRPFLAENNIGLEFAHKQGEILNYQEPDGRRLCLSICKPQPLGWPTGQPRGMDLCNMAKLGRNTPEKKENNSKGDFTIINLTQKTQELSISPKSDKFGHDLQNNQ</sequence>
<evidence type="ECO:0000313" key="4">
    <source>
        <dbReference type="Proteomes" id="UP000765509"/>
    </source>
</evidence>
<evidence type="ECO:0000259" key="2">
    <source>
        <dbReference type="PROSITE" id="PS50175"/>
    </source>
</evidence>
<organism evidence="3 4">
    <name type="scientific">Austropuccinia psidii MF-1</name>
    <dbReference type="NCBI Taxonomy" id="1389203"/>
    <lineage>
        <taxon>Eukaryota</taxon>
        <taxon>Fungi</taxon>
        <taxon>Dikarya</taxon>
        <taxon>Basidiomycota</taxon>
        <taxon>Pucciniomycotina</taxon>
        <taxon>Pucciniomycetes</taxon>
        <taxon>Pucciniales</taxon>
        <taxon>Sphaerophragmiaceae</taxon>
        <taxon>Austropuccinia</taxon>
    </lineage>
</organism>
<dbReference type="EMBL" id="AVOT02083368">
    <property type="protein sequence ID" value="MBW0568849.1"/>
    <property type="molecule type" value="Genomic_DNA"/>
</dbReference>
<protein>
    <recommendedName>
        <fullName evidence="2">Peptidase A2 domain-containing protein</fullName>
    </recommendedName>
</protein>
<dbReference type="InterPro" id="IPR001995">
    <property type="entry name" value="Peptidase_A2_cat"/>
</dbReference>
<dbReference type="Gene3D" id="2.40.70.10">
    <property type="entry name" value="Acid Proteases"/>
    <property type="match status" value="1"/>
</dbReference>
<accession>A0A9Q3PP27</accession>